<evidence type="ECO:0000313" key="1">
    <source>
        <dbReference type="EMBL" id="RUP50263.1"/>
    </source>
</evidence>
<organism evidence="1 2">
    <name type="scientific">Jimgerdemannia flammicorona</name>
    <dbReference type="NCBI Taxonomy" id="994334"/>
    <lineage>
        <taxon>Eukaryota</taxon>
        <taxon>Fungi</taxon>
        <taxon>Fungi incertae sedis</taxon>
        <taxon>Mucoromycota</taxon>
        <taxon>Mucoromycotina</taxon>
        <taxon>Endogonomycetes</taxon>
        <taxon>Endogonales</taxon>
        <taxon>Endogonaceae</taxon>
        <taxon>Jimgerdemannia</taxon>
    </lineage>
</organism>
<reference evidence="1 2" key="1">
    <citation type="journal article" date="2018" name="New Phytol.">
        <title>Phylogenomics of Endogonaceae and evolution of mycorrhizas within Mucoromycota.</title>
        <authorList>
            <person name="Chang Y."/>
            <person name="Desiro A."/>
            <person name="Na H."/>
            <person name="Sandor L."/>
            <person name="Lipzen A."/>
            <person name="Clum A."/>
            <person name="Barry K."/>
            <person name="Grigoriev I.V."/>
            <person name="Martin F.M."/>
            <person name="Stajich J.E."/>
            <person name="Smith M.E."/>
            <person name="Bonito G."/>
            <person name="Spatafora J.W."/>
        </authorList>
    </citation>
    <scope>NUCLEOTIDE SEQUENCE [LARGE SCALE GENOMIC DNA]</scope>
    <source>
        <strain evidence="1 2">GMNB39</strain>
    </source>
</reference>
<dbReference type="AlphaFoldDB" id="A0A433DHC4"/>
<accession>A0A433DHC4</accession>
<dbReference type="EMBL" id="RBNI01001586">
    <property type="protein sequence ID" value="RUP50263.1"/>
    <property type="molecule type" value="Genomic_DNA"/>
</dbReference>
<gene>
    <name evidence="1" type="ORF">BC936DRAFT_139811</name>
</gene>
<protein>
    <submittedName>
        <fullName evidence="1">Uncharacterized protein</fullName>
    </submittedName>
</protein>
<dbReference type="Proteomes" id="UP000268093">
    <property type="component" value="Unassembled WGS sequence"/>
</dbReference>
<evidence type="ECO:0000313" key="2">
    <source>
        <dbReference type="Proteomes" id="UP000268093"/>
    </source>
</evidence>
<proteinExistence type="predicted"/>
<comment type="caution">
    <text evidence="1">The sequence shown here is derived from an EMBL/GenBank/DDBJ whole genome shotgun (WGS) entry which is preliminary data.</text>
</comment>
<name>A0A433DHC4_9FUNG</name>
<keyword evidence="2" id="KW-1185">Reference proteome</keyword>
<sequence>MADFCDWPASDLNDKFVSRIIPNCVLYTRALPDNRETWHNTSIIVGAKSCAGVSNSGHKKNTTRGVGPLTYCTGSHMAGRRRKISINRHQDRFSSTVSLATIVEL</sequence>